<name>A0A2H3JMP1_WOLCO</name>
<evidence type="ECO:0000256" key="1">
    <source>
        <dbReference type="ARBA" id="ARBA00022630"/>
    </source>
</evidence>
<sequence length="426" mass="47276">GGGIGGLCLAVALQRYADIHVDLYESTGRFSEIGAGVMLWSRTWHILSSLGLASELSRCAHAPPTDSPGVGFDFRKSDQPREGSRFYLFELPYGCIRFHRAHFLDVLVDRLDEGVAHFGKRLLQYSHQGDMKPLQLHFADGSIAECDLLVGCDGIKSTVRKQFLEEQARDGRPELLDLIDPVFTGTIAYRGLIPVHRLTRADGTQHRTVGTPMMVCRDTVMISLQHVVSYSISQGSVVNVVAFASRPEQEGSKYEDPWVTECTKHEVLDCYDGWEPEVGELLECIENPTRWAIHALRPLPVYAANNVVLLGDAAHAMCPHQGAGAGQAIEDAYILAGLLGHTATTRTTLPKALAAYERVRLLLANHILKGSRESGRLYEFIEVVDEISWSSLGERIGAQWDWLAATSPESEFERAIRWLQRELGQL</sequence>
<dbReference type="OrthoDB" id="417877at2759"/>
<dbReference type="EMBL" id="KB468146">
    <property type="protein sequence ID" value="PCH43450.1"/>
    <property type="molecule type" value="Genomic_DNA"/>
</dbReference>
<dbReference type="GO" id="GO:0044550">
    <property type="term" value="P:secondary metabolite biosynthetic process"/>
    <property type="evidence" value="ECO:0007669"/>
    <property type="project" value="TreeGrafter"/>
</dbReference>
<keyword evidence="3" id="KW-0560">Oxidoreductase</keyword>
<dbReference type="InterPro" id="IPR036188">
    <property type="entry name" value="FAD/NAD-bd_sf"/>
</dbReference>
<dbReference type="SUPFAM" id="SSF54373">
    <property type="entry name" value="FAD-linked reductases, C-terminal domain"/>
    <property type="match status" value="1"/>
</dbReference>
<dbReference type="InterPro" id="IPR051104">
    <property type="entry name" value="FAD_monoxygenase"/>
</dbReference>
<feature type="domain" description="FAD-binding" evidence="4">
    <location>
        <begin position="301"/>
        <end position="369"/>
    </location>
</feature>
<accession>A0A2H3JMP1</accession>
<dbReference type="SUPFAM" id="SSF51905">
    <property type="entry name" value="FAD/NAD(P)-binding domain"/>
    <property type="match status" value="1"/>
</dbReference>
<proteinExistence type="predicted"/>
<dbReference type="Proteomes" id="UP000218811">
    <property type="component" value="Unassembled WGS sequence"/>
</dbReference>
<dbReference type="OMA" id="MYCGKSK"/>
<evidence type="ECO:0000313" key="5">
    <source>
        <dbReference type="EMBL" id="PCH43450.1"/>
    </source>
</evidence>
<dbReference type="AlphaFoldDB" id="A0A2H3JMP1"/>
<dbReference type="GO" id="GO:0071949">
    <property type="term" value="F:FAD binding"/>
    <property type="evidence" value="ECO:0007669"/>
    <property type="project" value="InterPro"/>
</dbReference>
<dbReference type="PANTHER" id="PTHR46720">
    <property type="entry name" value="HYDROXYLASE, PUTATIVE (AFU_ORTHOLOGUE AFUA_3G01460)-RELATED"/>
    <property type="match status" value="1"/>
</dbReference>
<reference evidence="5 6" key="1">
    <citation type="journal article" date="2012" name="Science">
        <title>The Paleozoic origin of enzymatic lignin decomposition reconstructed from 31 fungal genomes.</title>
        <authorList>
            <person name="Floudas D."/>
            <person name="Binder M."/>
            <person name="Riley R."/>
            <person name="Barry K."/>
            <person name="Blanchette R.A."/>
            <person name="Henrissat B."/>
            <person name="Martinez A.T."/>
            <person name="Otillar R."/>
            <person name="Spatafora J.W."/>
            <person name="Yadav J.S."/>
            <person name="Aerts A."/>
            <person name="Benoit I."/>
            <person name="Boyd A."/>
            <person name="Carlson A."/>
            <person name="Copeland A."/>
            <person name="Coutinho P.M."/>
            <person name="de Vries R.P."/>
            <person name="Ferreira P."/>
            <person name="Findley K."/>
            <person name="Foster B."/>
            <person name="Gaskell J."/>
            <person name="Glotzer D."/>
            <person name="Gorecki P."/>
            <person name="Heitman J."/>
            <person name="Hesse C."/>
            <person name="Hori C."/>
            <person name="Igarashi K."/>
            <person name="Jurgens J.A."/>
            <person name="Kallen N."/>
            <person name="Kersten P."/>
            <person name="Kohler A."/>
            <person name="Kuees U."/>
            <person name="Kumar T.K.A."/>
            <person name="Kuo A."/>
            <person name="LaButti K."/>
            <person name="Larrondo L.F."/>
            <person name="Lindquist E."/>
            <person name="Ling A."/>
            <person name="Lombard V."/>
            <person name="Lucas S."/>
            <person name="Lundell T."/>
            <person name="Martin R."/>
            <person name="McLaughlin D.J."/>
            <person name="Morgenstern I."/>
            <person name="Morin E."/>
            <person name="Murat C."/>
            <person name="Nagy L.G."/>
            <person name="Nolan M."/>
            <person name="Ohm R.A."/>
            <person name="Patyshakuliyeva A."/>
            <person name="Rokas A."/>
            <person name="Ruiz-Duenas F.J."/>
            <person name="Sabat G."/>
            <person name="Salamov A."/>
            <person name="Samejima M."/>
            <person name="Schmutz J."/>
            <person name="Slot J.C."/>
            <person name="St John F."/>
            <person name="Stenlid J."/>
            <person name="Sun H."/>
            <person name="Sun S."/>
            <person name="Syed K."/>
            <person name="Tsang A."/>
            <person name="Wiebenga A."/>
            <person name="Young D."/>
            <person name="Pisabarro A."/>
            <person name="Eastwood D.C."/>
            <person name="Martin F."/>
            <person name="Cullen D."/>
            <person name="Grigoriev I.V."/>
            <person name="Hibbett D.S."/>
        </authorList>
    </citation>
    <scope>NUCLEOTIDE SEQUENCE [LARGE SCALE GENOMIC DNA]</scope>
    <source>
        <strain evidence="5 6">MD-104</strain>
    </source>
</reference>
<keyword evidence="6" id="KW-1185">Reference proteome</keyword>
<evidence type="ECO:0000256" key="3">
    <source>
        <dbReference type="ARBA" id="ARBA00023002"/>
    </source>
</evidence>
<dbReference type="PANTHER" id="PTHR46720:SF3">
    <property type="entry name" value="FAD-BINDING DOMAIN-CONTAINING PROTEIN-RELATED"/>
    <property type="match status" value="1"/>
</dbReference>
<dbReference type="PRINTS" id="PR00420">
    <property type="entry name" value="RNGMNOXGNASE"/>
</dbReference>
<dbReference type="GO" id="GO:0016491">
    <property type="term" value="F:oxidoreductase activity"/>
    <property type="evidence" value="ECO:0007669"/>
    <property type="project" value="UniProtKB-KW"/>
</dbReference>
<dbReference type="Gene3D" id="3.50.50.60">
    <property type="entry name" value="FAD/NAD(P)-binding domain"/>
    <property type="match status" value="1"/>
</dbReference>
<evidence type="ECO:0000259" key="4">
    <source>
        <dbReference type="Pfam" id="PF01494"/>
    </source>
</evidence>
<keyword evidence="2" id="KW-0274">FAD</keyword>
<feature type="domain" description="FAD-binding" evidence="4">
    <location>
        <begin position="1"/>
        <end position="163"/>
    </location>
</feature>
<organism evidence="5 6">
    <name type="scientific">Wolfiporia cocos (strain MD-104)</name>
    <name type="common">Brown rot fungus</name>
    <dbReference type="NCBI Taxonomy" id="742152"/>
    <lineage>
        <taxon>Eukaryota</taxon>
        <taxon>Fungi</taxon>
        <taxon>Dikarya</taxon>
        <taxon>Basidiomycota</taxon>
        <taxon>Agaricomycotina</taxon>
        <taxon>Agaricomycetes</taxon>
        <taxon>Polyporales</taxon>
        <taxon>Phaeolaceae</taxon>
        <taxon>Wolfiporia</taxon>
    </lineage>
</organism>
<dbReference type="STRING" id="742152.A0A2H3JMP1"/>
<feature type="non-terminal residue" evidence="5">
    <location>
        <position position="1"/>
    </location>
</feature>
<dbReference type="InterPro" id="IPR002938">
    <property type="entry name" value="FAD-bd"/>
</dbReference>
<evidence type="ECO:0000256" key="2">
    <source>
        <dbReference type="ARBA" id="ARBA00022827"/>
    </source>
</evidence>
<gene>
    <name evidence="5" type="ORF">WOLCODRAFT_75980</name>
</gene>
<keyword evidence="1" id="KW-0285">Flavoprotein</keyword>
<dbReference type="Pfam" id="PF01494">
    <property type="entry name" value="FAD_binding_3"/>
    <property type="match status" value="2"/>
</dbReference>
<protein>
    <submittedName>
        <fullName evidence="5">FAD/NAD(P)-binding domain-containing protein</fullName>
    </submittedName>
</protein>
<evidence type="ECO:0000313" key="6">
    <source>
        <dbReference type="Proteomes" id="UP000218811"/>
    </source>
</evidence>